<evidence type="ECO:0000313" key="3">
    <source>
        <dbReference type="Proteomes" id="UP001208570"/>
    </source>
</evidence>
<reference evidence="2" key="1">
    <citation type="journal article" date="2023" name="Mol. Biol. Evol.">
        <title>Third-Generation Sequencing Reveals the Adaptive Role of the Epigenome in Three Deep-Sea Polychaetes.</title>
        <authorList>
            <person name="Perez M."/>
            <person name="Aroh O."/>
            <person name="Sun Y."/>
            <person name="Lan Y."/>
            <person name="Juniper S.K."/>
            <person name="Young C.R."/>
            <person name="Angers B."/>
            <person name="Qian P.Y."/>
        </authorList>
    </citation>
    <scope>NUCLEOTIDE SEQUENCE</scope>
    <source>
        <strain evidence="2">P08H-3</strain>
    </source>
</reference>
<protein>
    <recommendedName>
        <fullName evidence="4">C2H2-type domain-containing protein</fullName>
    </recommendedName>
</protein>
<name>A0AAD9ND88_9ANNE</name>
<sequence>MSKSAAGRRASVRQTPSFQSSSFQPLRTKPAATESGDDSTSRSANLMPNVNKSSEPCKMTMKNKRSAVVLPCILKTAAEDAGQTNSVYQCLICPYTEECLTGTVDHTQDEHAKEVHLAICSGSEQRSLLYVSCRHCDFVALNKLTLWNHFATYHNVSGIKPKYALDMVSVPSGMFTKTRYKCDTCQFTANSRYDIDLHLQTITDGNGGVELRGLANRKAGMVNIATIPSAETNIHDVESVVNQPASPPANNATNTVQASRTALPATEVCLRAAPIARSTATIP</sequence>
<dbReference type="Gene3D" id="3.30.160.60">
    <property type="entry name" value="Classic Zinc Finger"/>
    <property type="match status" value="1"/>
</dbReference>
<evidence type="ECO:0000256" key="1">
    <source>
        <dbReference type="SAM" id="MobiDB-lite"/>
    </source>
</evidence>
<evidence type="ECO:0008006" key="4">
    <source>
        <dbReference type="Google" id="ProtNLM"/>
    </source>
</evidence>
<organism evidence="2 3">
    <name type="scientific">Paralvinella palmiformis</name>
    <dbReference type="NCBI Taxonomy" id="53620"/>
    <lineage>
        <taxon>Eukaryota</taxon>
        <taxon>Metazoa</taxon>
        <taxon>Spiralia</taxon>
        <taxon>Lophotrochozoa</taxon>
        <taxon>Annelida</taxon>
        <taxon>Polychaeta</taxon>
        <taxon>Sedentaria</taxon>
        <taxon>Canalipalpata</taxon>
        <taxon>Terebellida</taxon>
        <taxon>Terebelliformia</taxon>
        <taxon>Alvinellidae</taxon>
        <taxon>Paralvinella</taxon>
    </lineage>
</organism>
<feature type="compositionally biased region" description="Polar residues" evidence="1">
    <location>
        <begin position="41"/>
        <end position="54"/>
    </location>
</feature>
<evidence type="ECO:0000313" key="2">
    <source>
        <dbReference type="EMBL" id="KAK2162939.1"/>
    </source>
</evidence>
<dbReference type="EMBL" id="JAODUP010000089">
    <property type="protein sequence ID" value="KAK2162939.1"/>
    <property type="molecule type" value="Genomic_DNA"/>
</dbReference>
<comment type="caution">
    <text evidence="2">The sequence shown here is derived from an EMBL/GenBank/DDBJ whole genome shotgun (WGS) entry which is preliminary data.</text>
</comment>
<gene>
    <name evidence="2" type="ORF">LSH36_89g04062</name>
</gene>
<feature type="compositionally biased region" description="Low complexity" evidence="1">
    <location>
        <begin position="16"/>
        <end position="25"/>
    </location>
</feature>
<feature type="region of interest" description="Disordered" evidence="1">
    <location>
        <begin position="1"/>
        <end position="57"/>
    </location>
</feature>
<proteinExistence type="predicted"/>
<dbReference type="AlphaFoldDB" id="A0AAD9ND88"/>
<accession>A0AAD9ND88</accession>
<keyword evidence="3" id="KW-1185">Reference proteome</keyword>
<dbReference type="Proteomes" id="UP001208570">
    <property type="component" value="Unassembled WGS sequence"/>
</dbReference>